<reference evidence="1 2" key="1">
    <citation type="submission" date="2022-05" db="EMBL/GenBank/DDBJ databases">
        <title>Genome Sequencing of Bee-Associated Microbes.</title>
        <authorList>
            <person name="Dunlap C."/>
        </authorList>
    </citation>
    <scope>NUCLEOTIDE SEQUENCE [LARGE SCALE GENOMIC DNA]</scope>
    <source>
        <strain evidence="1 2">NRRL BD-083</strain>
    </source>
</reference>
<sequence length="71" mass="7580">MRKRSANVAAAKGFCAKAKRQQQHDGQHGVGNFGNATRRGVLKLSPSISTDVWTPVSAASPSVPKTFVERS</sequence>
<gene>
    <name evidence="1" type="ORF">M5W82_16805</name>
</gene>
<keyword evidence="2" id="KW-1185">Reference proteome</keyword>
<dbReference type="Proteomes" id="UP001527052">
    <property type="component" value="Unassembled WGS sequence"/>
</dbReference>
<comment type="caution">
    <text evidence="1">The sequence shown here is derived from an EMBL/GenBank/DDBJ whole genome shotgun (WGS) entry which is preliminary data.</text>
</comment>
<name>A0ABT4EWL7_9BACI</name>
<dbReference type="RefSeq" id="WP_268638602.1">
    <property type="nucleotide sequence ID" value="NZ_JAMDLZ010000032.1"/>
</dbReference>
<dbReference type="EMBL" id="JAMDLZ010000032">
    <property type="protein sequence ID" value="MCY9548584.1"/>
    <property type="molecule type" value="Genomic_DNA"/>
</dbReference>
<evidence type="ECO:0000313" key="1">
    <source>
        <dbReference type="EMBL" id="MCY9548584.1"/>
    </source>
</evidence>
<organism evidence="1 2">
    <name type="scientific">Lysinibacillus xylanilyticus</name>
    <dbReference type="NCBI Taxonomy" id="582475"/>
    <lineage>
        <taxon>Bacteria</taxon>
        <taxon>Bacillati</taxon>
        <taxon>Bacillota</taxon>
        <taxon>Bacilli</taxon>
        <taxon>Bacillales</taxon>
        <taxon>Bacillaceae</taxon>
        <taxon>Lysinibacillus</taxon>
    </lineage>
</organism>
<accession>A0ABT4EWL7</accession>
<proteinExistence type="predicted"/>
<protein>
    <submittedName>
        <fullName evidence="1">Uncharacterized protein</fullName>
    </submittedName>
</protein>
<evidence type="ECO:0000313" key="2">
    <source>
        <dbReference type="Proteomes" id="UP001527052"/>
    </source>
</evidence>